<dbReference type="EMBL" id="SRLO01000354">
    <property type="protein sequence ID" value="TNN59524.1"/>
    <property type="molecule type" value="Genomic_DNA"/>
</dbReference>
<proteinExistence type="predicted"/>
<organism evidence="1 2">
    <name type="scientific">Liparis tanakae</name>
    <name type="common">Tanaka's snailfish</name>
    <dbReference type="NCBI Taxonomy" id="230148"/>
    <lineage>
        <taxon>Eukaryota</taxon>
        <taxon>Metazoa</taxon>
        <taxon>Chordata</taxon>
        <taxon>Craniata</taxon>
        <taxon>Vertebrata</taxon>
        <taxon>Euteleostomi</taxon>
        <taxon>Actinopterygii</taxon>
        <taxon>Neopterygii</taxon>
        <taxon>Teleostei</taxon>
        <taxon>Neoteleostei</taxon>
        <taxon>Acanthomorphata</taxon>
        <taxon>Eupercaria</taxon>
        <taxon>Perciformes</taxon>
        <taxon>Cottioidei</taxon>
        <taxon>Cottales</taxon>
        <taxon>Liparidae</taxon>
        <taxon>Liparis</taxon>
    </lineage>
</organism>
<sequence>MVLLEISTDVLKVFNALTSRYIKSRTASLYGAFLAVSFGLGPLEAAPVAPPTHPCVHSPGSFLLNSRPSHPSPLDADHLLSHMMDRYWFSFTMATMMIPPIKVQVGQNREWKTVPRPYICVRRALSTLSVGSTKH</sequence>
<evidence type="ECO:0000313" key="1">
    <source>
        <dbReference type="EMBL" id="TNN59524.1"/>
    </source>
</evidence>
<dbReference type="AlphaFoldDB" id="A0A4Z2H3X5"/>
<name>A0A4Z2H3X5_9TELE</name>
<dbReference type="Proteomes" id="UP000314294">
    <property type="component" value="Unassembled WGS sequence"/>
</dbReference>
<protein>
    <submittedName>
        <fullName evidence="1">Uncharacterized protein</fullName>
    </submittedName>
</protein>
<keyword evidence="2" id="KW-1185">Reference proteome</keyword>
<gene>
    <name evidence="1" type="ORF">EYF80_030248</name>
</gene>
<accession>A0A4Z2H3X5</accession>
<evidence type="ECO:0000313" key="2">
    <source>
        <dbReference type="Proteomes" id="UP000314294"/>
    </source>
</evidence>
<comment type="caution">
    <text evidence="1">The sequence shown here is derived from an EMBL/GenBank/DDBJ whole genome shotgun (WGS) entry which is preliminary data.</text>
</comment>
<reference evidence="1 2" key="1">
    <citation type="submission" date="2019-03" db="EMBL/GenBank/DDBJ databases">
        <title>First draft genome of Liparis tanakae, snailfish: a comprehensive survey of snailfish specific genes.</title>
        <authorList>
            <person name="Kim W."/>
            <person name="Song I."/>
            <person name="Jeong J.-H."/>
            <person name="Kim D."/>
            <person name="Kim S."/>
            <person name="Ryu S."/>
            <person name="Song J.Y."/>
            <person name="Lee S.K."/>
        </authorList>
    </citation>
    <scope>NUCLEOTIDE SEQUENCE [LARGE SCALE GENOMIC DNA]</scope>
    <source>
        <tissue evidence="1">Muscle</tissue>
    </source>
</reference>